<evidence type="ECO:0000259" key="5">
    <source>
        <dbReference type="PROSITE" id="PS50850"/>
    </source>
</evidence>
<dbReference type="RefSeq" id="WP_380046477.1">
    <property type="nucleotide sequence ID" value="NZ_JBHSOH010000005.1"/>
</dbReference>
<feature type="transmembrane region" description="Helical" evidence="4">
    <location>
        <begin position="347"/>
        <end position="371"/>
    </location>
</feature>
<protein>
    <submittedName>
        <fullName evidence="6">MFS transporter</fullName>
    </submittedName>
</protein>
<dbReference type="InterPro" id="IPR020846">
    <property type="entry name" value="MFS_dom"/>
</dbReference>
<dbReference type="PANTHER" id="PTHR23534">
    <property type="entry name" value="MFS PERMEASE"/>
    <property type="match status" value="1"/>
</dbReference>
<evidence type="ECO:0000313" key="7">
    <source>
        <dbReference type="Proteomes" id="UP001595979"/>
    </source>
</evidence>
<feature type="transmembrane region" description="Helical" evidence="4">
    <location>
        <begin position="257"/>
        <end position="275"/>
    </location>
</feature>
<accession>A0ABW1DGN5</accession>
<dbReference type="PROSITE" id="PS50850">
    <property type="entry name" value="MFS"/>
    <property type="match status" value="1"/>
</dbReference>
<dbReference type="InterPro" id="IPR011701">
    <property type="entry name" value="MFS"/>
</dbReference>
<feature type="transmembrane region" description="Helical" evidence="4">
    <location>
        <begin position="21"/>
        <end position="43"/>
    </location>
</feature>
<comment type="caution">
    <text evidence="6">The sequence shown here is derived from an EMBL/GenBank/DDBJ whole genome shotgun (WGS) entry which is preliminary data.</text>
</comment>
<evidence type="ECO:0000313" key="6">
    <source>
        <dbReference type="EMBL" id="MFC5847380.1"/>
    </source>
</evidence>
<dbReference type="Pfam" id="PF07690">
    <property type="entry name" value="MFS_1"/>
    <property type="match status" value="1"/>
</dbReference>
<feature type="transmembrane region" description="Helical" evidence="4">
    <location>
        <begin position="113"/>
        <end position="131"/>
    </location>
</feature>
<proteinExistence type="predicted"/>
<keyword evidence="2 4" id="KW-1133">Transmembrane helix</keyword>
<dbReference type="EMBL" id="JBHSOH010000005">
    <property type="protein sequence ID" value="MFC5847380.1"/>
    <property type="molecule type" value="Genomic_DNA"/>
</dbReference>
<dbReference type="PANTHER" id="PTHR23534:SF1">
    <property type="entry name" value="MAJOR FACILITATOR SUPERFAMILY PROTEIN"/>
    <property type="match status" value="1"/>
</dbReference>
<evidence type="ECO:0000256" key="1">
    <source>
        <dbReference type="ARBA" id="ARBA00022692"/>
    </source>
</evidence>
<evidence type="ECO:0000256" key="4">
    <source>
        <dbReference type="SAM" id="Phobius"/>
    </source>
</evidence>
<feature type="transmembrane region" description="Helical" evidence="4">
    <location>
        <begin position="178"/>
        <end position="198"/>
    </location>
</feature>
<feature type="transmembrane region" description="Helical" evidence="4">
    <location>
        <begin position="152"/>
        <end position="172"/>
    </location>
</feature>
<sequence>MTPDTRPGSKLGRLNPLRPELTAGVAGAALTLALAEFVRNGLYAAYLTQVIDTRFGLPLAAAASAWTVHLVADTLMRGPAGALINRFGLRAVMFAGAALSLLAVGLLPLAHHLWLLLLLSALHGVGFSAMWPGTMNLTADAAREGYQGRALTFINVAVTPLIGAGVLVYGALAGRGDSLPLTLAIGIQAGATLLALLIPARRPTRSAAGAQATPRVPTAQLARQLAPLLPAAFMQTLTLTLLGLWLFRIAPALGLDYWGLVGLLVFGGAAAFAAMPLTGKVADSGRALPAVTLGYALVGVALAGFVLKPPVAVMYLLGALAGVGYAFLAPGWAALVTRVLPEAQRPAAWGVLMAVENIGVAVGPLLGAFALRHLGATGPFKVGAALALLTSLGYVLFRHAFRERPPGDAEAPAWDAGQRAGHD</sequence>
<evidence type="ECO:0000256" key="3">
    <source>
        <dbReference type="ARBA" id="ARBA00023136"/>
    </source>
</evidence>
<feature type="transmembrane region" description="Helical" evidence="4">
    <location>
        <begin position="225"/>
        <end position="245"/>
    </location>
</feature>
<name>A0ABW1DGN5_9DEIO</name>
<keyword evidence="3 4" id="KW-0472">Membrane</keyword>
<dbReference type="Gene3D" id="1.20.1250.20">
    <property type="entry name" value="MFS general substrate transporter like domains"/>
    <property type="match status" value="2"/>
</dbReference>
<feature type="transmembrane region" description="Helical" evidence="4">
    <location>
        <begin position="377"/>
        <end position="397"/>
    </location>
</feature>
<evidence type="ECO:0000256" key="2">
    <source>
        <dbReference type="ARBA" id="ARBA00022989"/>
    </source>
</evidence>
<feature type="transmembrane region" description="Helical" evidence="4">
    <location>
        <begin position="55"/>
        <end position="75"/>
    </location>
</feature>
<feature type="domain" description="Major facilitator superfamily (MFS) profile" evidence="5">
    <location>
        <begin position="25"/>
        <end position="402"/>
    </location>
</feature>
<dbReference type="Proteomes" id="UP001595979">
    <property type="component" value="Unassembled WGS sequence"/>
</dbReference>
<dbReference type="SUPFAM" id="SSF103473">
    <property type="entry name" value="MFS general substrate transporter"/>
    <property type="match status" value="1"/>
</dbReference>
<keyword evidence="1 4" id="KW-0812">Transmembrane</keyword>
<gene>
    <name evidence="6" type="ORF">ACFPQ6_03575</name>
</gene>
<dbReference type="InterPro" id="IPR036259">
    <property type="entry name" value="MFS_trans_sf"/>
</dbReference>
<keyword evidence="7" id="KW-1185">Reference proteome</keyword>
<feature type="transmembrane region" description="Helical" evidence="4">
    <location>
        <begin position="287"/>
        <end position="307"/>
    </location>
</feature>
<feature type="transmembrane region" description="Helical" evidence="4">
    <location>
        <begin position="87"/>
        <end position="107"/>
    </location>
</feature>
<organism evidence="6 7">
    <name type="scientific">Deinococcus petrolearius</name>
    <dbReference type="NCBI Taxonomy" id="1751295"/>
    <lineage>
        <taxon>Bacteria</taxon>
        <taxon>Thermotogati</taxon>
        <taxon>Deinococcota</taxon>
        <taxon>Deinococci</taxon>
        <taxon>Deinococcales</taxon>
        <taxon>Deinococcaceae</taxon>
        <taxon>Deinococcus</taxon>
    </lineage>
</organism>
<reference evidence="7" key="1">
    <citation type="journal article" date="2019" name="Int. J. Syst. Evol. Microbiol.">
        <title>The Global Catalogue of Microorganisms (GCM) 10K type strain sequencing project: providing services to taxonomists for standard genome sequencing and annotation.</title>
        <authorList>
            <consortium name="The Broad Institute Genomics Platform"/>
            <consortium name="The Broad Institute Genome Sequencing Center for Infectious Disease"/>
            <person name="Wu L."/>
            <person name="Ma J."/>
        </authorList>
    </citation>
    <scope>NUCLEOTIDE SEQUENCE [LARGE SCALE GENOMIC DNA]</scope>
    <source>
        <strain evidence="7">CGMCC 1.15053</strain>
    </source>
</reference>
<feature type="transmembrane region" description="Helical" evidence="4">
    <location>
        <begin position="313"/>
        <end position="335"/>
    </location>
</feature>